<reference evidence="4" key="1">
    <citation type="journal article" date="2017" name="Nat. Microbiol.">
        <title>Global analysis of biosynthetic gene clusters reveals vast potential of secondary metabolite production in Penicillium species.</title>
        <authorList>
            <person name="Nielsen J.C."/>
            <person name="Grijseels S."/>
            <person name="Prigent S."/>
            <person name="Ji B."/>
            <person name="Dainat J."/>
            <person name="Nielsen K.F."/>
            <person name="Frisvad J.C."/>
            <person name="Workman M."/>
            <person name="Nielsen J."/>
        </authorList>
    </citation>
    <scope>NUCLEOTIDE SEQUENCE [LARGE SCALE GENOMIC DNA]</scope>
    <source>
        <strain evidence="4">IBT 29525</strain>
    </source>
</reference>
<organism evidence="3 4">
    <name type="scientific">Penicillium solitum</name>
    <dbReference type="NCBI Taxonomy" id="60172"/>
    <lineage>
        <taxon>Eukaryota</taxon>
        <taxon>Fungi</taxon>
        <taxon>Dikarya</taxon>
        <taxon>Ascomycota</taxon>
        <taxon>Pezizomycotina</taxon>
        <taxon>Eurotiomycetes</taxon>
        <taxon>Eurotiomycetidae</taxon>
        <taxon>Eurotiales</taxon>
        <taxon>Aspergillaceae</taxon>
        <taxon>Penicillium</taxon>
    </lineage>
</organism>
<keyword evidence="1" id="KW-0812">Transmembrane</keyword>
<feature type="transmembrane region" description="Helical" evidence="1">
    <location>
        <begin position="425"/>
        <end position="444"/>
    </location>
</feature>
<dbReference type="STRING" id="60172.A0A1V6RGH3"/>
<gene>
    <name evidence="3" type="ORF">PENSOL_c005G01007</name>
</gene>
<evidence type="ECO:0000259" key="2">
    <source>
        <dbReference type="Pfam" id="PF20163"/>
    </source>
</evidence>
<dbReference type="EMBL" id="MDYO01000005">
    <property type="protein sequence ID" value="OQE00902.1"/>
    <property type="molecule type" value="Genomic_DNA"/>
</dbReference>
<feature type="transmembrane region" description="Helical" evidence="1">
    <location>
        <begin position="100"/>
        <end position="123"/>
    </location>
</feature>
<proteinExistence type="predicted"/>
<feature type="domain" description="DUF6536" evidence="2">
    <location>
        <begin position="45"/>
        <end position="117"/>
    </location>
</feature>
<keyword evidence="4" id="KW-1185">Reference proteome</keyword>
<feature type="transmembrane region" description="Helical" evidence="1">
    <location>
        <begin position="539"/>
        <end position="565"/>
    </location>
</feature>
<dbReference type="Pfam" id="PF20163">
    <property type="entry name" value="DUF6536"/>
    <property type="match status" value="1"/>
</dbReference>
<accession>A0A1V6RGH3</accession>
<dbReference type="Proteomes" id="UP000191612">
    <property type="component" value="Unassembled WGS sequence"/>
</dbReference>
<protein>
    <recommendedName>
        <fullName evidence="2">DUF6536 domain-containing protein</fullName>
    </recommendedName>
</protein>
<dbReference type="AlphaFoldDB" id="A0A1V6RGH3"/>
<name>A0A1V6RGH3_9EURO</name>
<feature type="transmembrane region" description="Helical" evidence="1">
    <location>
        <begin position="328"/>
        <end position="352"/>
    </location>
</feature>
<evidence type="ECO:0000313" key="4">
    <source>
        <dbReference type="Proteomes" id="UP000191612"/>
    </source>
</evidence>
<evidence type="ECO:0000256" key="1">
    <source>
        <dbReference type="SAM" id="Phobius"/>
    </source>
</evidence>
<feature type="transmembrane region" description="Helical" evidence="1">
    <location>
        <begin position="47"/>
        <end position="71"/>
    </location>
</feature>
<keyword evidence="1" id="KW-0472">Membrane</keyword>
<dbReference type="InterPro" id="IPR046623">
    <property type="entry name" value="DUF6536"/>
</dbReference>
<dbReference type="PANTHER" id="PTHR35395">
    <property type="entry name" value="DUF6536 DOMAIN-CONTAINING PROTEIN"/>
    <property type="match status" value="1"/>
</dbReference>
<comment type="caution">
    <text evidence="3">The sequence shown here is derived from an EMBL/GenBank/DDBJ whole genome shotgun (WGS) entry which is preliminary data.</text>
</comment>
<dbReference type="PANTHER" id="PTHR35395:SF1">
    <property type="entry name" value="DUF6536 DOMAIN-CONTAINING PROTEIN"/>
    <property type="match status" value="1"/>
</dbReference>
<keyword evidence="1" id="KW-1133">Transmembrane helix</keyword>
<evidence type="ECO:0000313" key="3">
    <source>
        <dbReference type="EMBL" id="OQE00902.1"/>
    </source>
</evidence>
<sequence>MVLDALRHDHELLLLSDNECRSQNSGQDKDAHPKRGRLRKWLSGWKFTLSLASAGCIIVLSFNFGFLFWAVARDRLKKDRGVLYEGDCDRVRHLNTGLHLLINLLSTALLGASNYGMGTFLFVDMPGALIASSPPGVSFPTSVADIFALLTGSTFSYNSTIFSTTAAYSYTVFSGHDSLGTKSQGELVLGQMNEEYTPSFERLYEAARNGSLDRLETSECINAYATTYQTRHGDLLLVTDDVNTTNHYDMVGFQSVYSPYNSWRADPPHGDPYAWLCPPDPDGSCSTYLSNIRSQAEKNNWIVYGYYGNYSVDSCFGKRLPEHCKLQYSLPLVIVVIIANFVKAAILCYMAVRMAEVPLLTTGDAIASYLSQPDRRTLGRCLVPGGRVRGICYTGKVPSRHYKAMVYEEKPKRWYSVVSYRKRKVILILWLIAIGACVFLLGLGSVSDGVEVWDAQFGSINAQAMIKGDNWPTTLIGNTITANIPQLIFSSLYFIFNGILTSMTLAAEWSRYALLRRGVRVSWNPRFAQRSSYFLSLPYWYAIPLMVVSAILHWLISQSLFVVGIEAFDLEGLRSPNADLITCGYTPVAIVSAIAVGVFMFIWLVGLGFKRFASGMYLAGSCSFAIAAACHPKYDPNMEEEDQDLDSPEGIEFMPLQWGSVPVQGLVGHCTFSKGEVNMPQSQRVYQ</sequence>
<feature type="transmembrane region" description="Helical" evidence="1">
    <location>
        <begin position="585"/>
        <end position="609"/>
    </location>
</feature>
<feature type="transmembrane region" description="Helical" evidence="1">
    <location>
        <begin position="487"/>
        <end position="507"/>
    </location>
</feature>